<reference evidence="1" key="2">
    <citation type="journal article" date="2015" name="Data Brief">
        <title>Shoot transcriptome of the giant reed, Arundo donax.</title>
        <authorList>
            <person name="Barrero R.A."/>
            <person name="Guerrero F.D."/>
            <person name="Moolhuijzen P."/>
            <person name="Goolsby J.A."/>
            <person name="Tidwell J."/>
            <person name="Bellgard S.E."/>
            <person name="Bellgard M.I."/>
        </authorList>
    </citation>
    <scope>NUCLEOTIDE SEQUENCE</scope>
    <source>
        <tissue evidence="1">Shoot tissue taken approximately 20 cm above the soil surface</tissue>
    </source>
</reference>
<proteinExistence type="predicted"/>
<dbReference type="EMBL" id="GBRH01203002">
    <property type="protein sequence ID" value="JAD94893.1"/>
    <property type="molecule type" value="Transcribed_RNA"/>
</dbReference>
<organism evidence="1">
    <name type="scientific">Arundo donax</name>
    <name type="common">Giant reed</name>
    <name type="synonym">Donax arundinaceus</name>
    <dbReference type="NCBI Taxonomy" id="35708"/>
    <lineage>
        <taxon>Eukaryota</taxon>
        <taxon>Viridiplantae</taxon>
        <taxon>Streptophyta</taxon>
        <taxon>Embryophyta</taxon>
        <taxon>Tracheophyta</taxon>
        <taxon>Spermatophyta</taxon>
        <taxon>Magnoliopsida</taxon>
        <taxon>Liliopsida</taxon>
        <taxon>Poales</taxon>
        <taxon>Poaceae</taxon>
        <taxon>PACMAD clade</taxon>
        <taxon>Arundinoideae</taxon>
        <taxon>Arundineae</taxon>
        <taxon>Arundo</taxon>
    </lineage>
</organism>
<accession>A0A0A9E777</accession>
<dbReference type="AlphaFoldDB" id="A0A0A9E777"/>
<sequence>MGSCFINWLKSEGLERVLSLFLFMSSTAWEFIVLNRSSKSRDIS</sequence>
<protein>
    <submittedName>
        <fullName evidence="1">Uncharacterized protein</fullName>
    </submittedName>
</protein>
<reference evidence="1" key="1">
    <citation type="submission" date="2014-09" db="EMBL/GenBank/DDBJ databases">
        <authorList>
            <person name="Magalhaes I.L.F."/>
            <person name="Oliveira U."/>
            <person name="Santos F.R."/>
            <person name="Vidigal T.H.D.A."/>
            <person name="Brescovit A.D."/>
            <person name="Santos A.J."/>
        </authorList>
    </citation>
    <scope>NUCLEOTIDE SEQUENCE</scope>
    <source>
        <tissue evidence="1">Shoot tissue taken approximately 20 cm above the soil surface</tissue>
    </source>
</reference>
<evidence type="ECO:0000313" key="1">
    <source>
        <dbReference type="EMBL" id="JAD94893.1"/>
    </source>
</evidence>
<name>A0A0A9E777_ARUDO</name>